<feature type="binding site" evidence="6">
    <location>
        <begin position="236"/>
        <end position="242"/>
    </location>
    <ligand>
        <name>S-adenosyl-L-methionine</name>
        <dbReference type="ChEBI" id="CHEBI:59789"/>
    </ligand>
</feature>
<dbReference type="InterPro" id="IPR001678">
    <property type="entry name" value="MeTrfase_RsmB-F_NOP2_dom"/>
</dbReference>
<dbReference type="SUPFAM" id="SSF48013">
    <property type="entry name" value="NusB-like"/>
    <property type="match status" value="1"/>
</dbReference>
<dbReference type="EMBL" id="OMKW01000001">
    <property type="protein sequence ID" value="SPF28364.1"/>
    <property type="molecule type" value="Genomic_DNA"/>
</dbReference>
<dbReference type="GO" id="GO:0003723">
    <property type="term" value="F:RNA binding"/>
    <property type="evidence" value="ECO:0007669"/>
    <property type="project" value="UniProtKB-UniRule"/>
</dbReference>
<dbReference type="CDD" id="cd02440">
    <property type="entry name" value="AdoMet_MTases"/>
    <property type="match status" value="1"/>
</dbReference>
<dbReference type="Pfam" id="PF01189">
    <property type="entry name" value="Methyltr_RsmB-F"/>
    <property type="match status" value="1"/>
</dbReference>
<dbReference type="PANTHER" id="PTHR22807:SF61">
    <property type="entry name" value="NOL1_NOP2_SUN FAMILY PROTEIN _ ANTITERMINATION NUSB DOMAIN-CONTAINING PROTEIN"/>
    <property type="match status" value="1"/>
</dbReference>
<dbReference type="Gene3D" id="1.10.940.10">
    <property type="entry name" value="NusB-like"/>
    <property type="match status" value="1"/>
</dbReference>
<evidence type="ECO:0000313" key="8">
    <source>
        <dbReference type="EMBL" id="SPF28364.1"/>
    </source>
</evidence>
<evidence type="ECO:0000313" key="9">
    <source>
        <dbReference type="Proteomes" id="UP000244932"/>
    </source>
</evidence>
<dbReference type="InterPro" id="IPR006027">
    <property type="entry name" value="NusB_RsmB_TIM44"/>
</dbReference>
<accession>A0A2R8A802</accession>
<keyword evidence="5 6" id="KW-0694">RNA-binding</keyword>
<dbReference type="PRINTS" id="PR02008">
    <property type="entry name" value="RCMTFAMILY"/>
</dbReference>
<comment type="similarity">
    <text evidence="1 6">Belongs to the class I-like SAM-binding methyltransferase superfamily. RsmB/NOP family.</text>
</comment>
<keyword evidence="2 6" id="KW-0489">Methyltransferase</keyword>
<protein>
    <submittedName>
        <fullName evidence="8">Ribosomal RNA small subunit methyltransferase B</fullName>
        <ecNumber evidence="8">2.1.1.176</ecNumber>
    </submittedName>
</protein>
<dbReference type="OrthoDB" id="9810297at2"/>
<dbReference type="Gene3D" id="3.40.50.150">
    <property type="entry name" value="Vaccinia Virus protein VP39"/>
    <property type="match status" value="1"/>
</dbReference>
<gene>
    <name evidence="8" type="primary">rsmB_1</name>
    <name evidence="8" type="ORF">POI8812_00662</name>
</gene>
<dbReference type="GO" id="GO:0008173">
    <property type="term" value="F:RNA methyltransferase activity"/>
    <property type="evidence" value="ECO:0007669"/>
    <property type="project" value="InterPro"/>
</dbReference>
<dbReference type="PANTHER" id="PTHR22807">
    <property type="entry name" value="NOP2 YEAST -RELATED NOL1/NOP2/FMU SUN DOMAIN-CONTAINING"/>
    <property type="match status" value="1"/>
</dbReference>
<dbReference type="InterPro" id="IPR029063">
    <property type="entry name" value="SAM-dependent_MTases_sf"/>
</dbReference>
<evidence type="ECO:0000259" key="7">
    <source>
        <dbReference type="PROSITE" id="PS51686"/>
    </source>
</evidence>
<dbReference type="EC" id="2.1.1.176" evidence="8"/>
<dbReference type="InterPro" id="IPR049560">
    <property type="entry name" value="MeTrfase_RsmB-F_NOP2_cat"/>
</dbReference>
<dbReference type="PROSITE" id="PS01153">
    <property type="entry name" value="NOL1_NOP2_SUN"/>
    <property type="match status" value="1"/>
</dbReference>
<feature type="binding site" evidence="6">
    <location>
        <position position="299"/>
    </location>
    <ligand>
        <name>S-adenosyl-L-methionine</name>
        <dbReference type="ChEBI" id="CHEBI:59789"/>
    </ligand>
</feature>
<evidence type="ECO:0000256" key="2">
    <source>
        <dbReference type="ARBA" id="ARBA00022603"/>
    </source>
</evidence>
<dbReference type="AlphaFoldDB" id="A0A2R8A802"/>
<sequence>MSAPGLAARIAAADIIQGVLSDKRMIGELVEDLPRDLPGPSKARAQSLATMVLRNLEPLTIVLDQFLHKKPPARVLTILRIAAAEMLIDGIPPHAAVDAAVNAARADRKTAHLKNLVNAIARNISREGAEIWAEMEPQSLPHWLRVPLVRAYGEDGVAAIEQSHANGAPLDLTLRGDLPDGLEADEAPTGSYRIASAQVTALPGYEEGAFWVQDAAAALPAKVLGDVAGQTVLDLCAAPGGKTLQLAAAGAQVTSLDISGPRMKRVRENLARTGLDAELVTADALHWTPEQPFDAVLLDAPCTATGTIRRHPDLPFIKTGEENKGLVALQRKLLSRAADFVKPGGRLVYCTCSLLPSEGEVAVEKFLAENDAFTLEAIDAEALGGEAHWAKDGALRLRPDYWLENGGMDGFYIALLKKRG</sequence>
<proteinExistence type="inferred from homology"/>
<keyword evidence="4 6" id="KW-0949">S-adenosyl-L-methionine</keyword>
<name>A0A2R8A802_9RHOB</name>
<dbReference type="Pfam" id="PF01029">
    <property type="entry name" value="NusB"/>
    <property type="match status" value="1"/>
</dbReference>
<feature type="domain" description="SAM-dependent MTase RsmB/NOP-type" evidence="7">
    <location>
        <begin position="132"/>
        <end position="419"/>
    </location>
</feature>
<evidence type="ECO:0000256" key="3">
    <source>
        <dbReference type="ARBA" id="ARBA00022679"/>
    </source>
</evidence>
<keyword evidence="3 6" id="KW-0808">Transferase</keyword>
<evidence type="ECO:0000256" key="6">
    <source>
        <dbReference type="PROSITE-ProRule" id="PRU01023"/>
    </source>
</evidence>
<dbReference type="InterPro" id="IPR023267">
    <property type="entry name" value="RCMT"/>
</dbReference>
<feature type="active site" description="Nucleophile" evidence="6">
    <location>
        <position position="352"/>
    </location>
</feature>
<feature type="binding site" evidence="6">
    <location>
        <position position="257"/>
    </location>
    <ligand>
        <name>S-adenosyl-L-methionine</name>
        <dbReference type="ChEBI" id="CHEBI:59789"/>
    </ligand>
</feature>
<dbReference type="PROSITE" id="PS51686">
    <property type="entry name" value="SAM_MT_RSMB_NOP"/>
    <property type="match status" value="1"/>
</dbReference>
<evidence type="ECO:0000256" key="5">
    <source>
        <dbReference type="ARBA" id="ARBA00022884"/>
    </source>
</evidence>
<dbReference type="SUPFAM" id="SSF53335">
    <property type="entry name" value="S-adenosyl-L-methionine-dependent methyltransferases"/>
    <property type="match status" value="1"/>
</dbReference>
<feature type="binding site" evidence="6">
    <location>
        <position position="283"/>
    </location>
    <ligand>
        <name>S-adenosyl-L-methionine</name>
        <dbReference type="ChEBI" id="CHEBI:59789"/>
    </ligand>
</feature>
<reference evidence="8 9" key="1">
    <citation type="submission" date="2018-03" db="EMBL/GenBank/DDBJ databases">
        <authorList>
            <person name="Keele B.F."/>
        </authorList>
    </citation>
    <scope>NUCLEOTIDE SEQUENCE [LARGE SCALE GENOMIC DNA]</scope>
    <source>
        <strain evidence="8 9">CeCT 8812</strain>
    </source>
</reference>
<dbReference type="GO" id="GO:0006355">
    <property type="term" value="P:regulation of DNA-templated transcription"/>
    <property type="evidence" value="ECO:0007669"/>
    <property type="project" value="InterPro"/>
</dbReference>
<dbReference type="InterPro" id="IPR018314">
    <property type="entry name" value="RsmB/NOL1/NOP2-like_CS"/>
</dbReference>
<organism evidence="8 9">
    <name type="scientific">Pontivivens insulae</name>
    <dbReference type="NCBI Taxonomy" id="1639689"/>
    <lineage>
        <taxon>Bacteria</taxon>
        <taxon>Pseudomonadati</taxon>
        <taxon>Pseudomonadota</taxon>
        <taxon>Alphaproteobacteria</taxon>
        <taxon>Rhodobacterales</taxon>
        <taxon>Paracoccaceae</taxon>
        <taxon>Pontivivens</taxon>
    </lineage>
</organism>
<evidence type="ECO:0000256" key="1">
    <source>
        <dbReference type="ARBA" id="ARBA00007494"/>
    </source>
</evidence>
<dbReference type="GO" id="GO:0001510">
    <property type="term" value="P:RNA methylation"/>
    <property type="evidence" value="ECO:0007669"/>
    <property type="project" value="InterPro"/>
</dbReference>
<keyword evidence="9" id="KW-1185">Reference proteome</keyword>
<dbReference type="Proteomes" id="UP000244932">
    <property type="component" value="Unassembled WGS sequence"/>
</dbReference>
<evidence type="ECO:0000256" key="4">
    <source>
        <dbReference type="ARBA" id="ARBA00022691"/>
    </source>
</evidence>
<dbReference type="InterPro" id="IPR035926">
    <property type="entry name" value="NusB-like_sf"/>
</dbReference>
<dbReference type="RefSeq" id="WP_108781076.1">
    <property type="nucleotide sequence ID" value="NZ_OMKW01000001.1"/>
</dbReference>